<name>A0A6F9D947_9ASCI</name>
<evidence type="ECO:0000313" key="3">
    <source>
        <dbReference type="EMBL" id="CAB3228472.1"/>
    </source>
</evidence>
<gene>
    <name evidence="3" type="primary">Ccdc27-003</name>
</gene>
<feature type="compositionally biased region" description="Basic and acidic residues" evidence="2">
    <location>
        <begin position="54"/>
        <end position="71"/>
    </location>
</feature>
<feature type="compositionally biased region" description="Acidic residues" evidence="2">
    <location>
        <begin position="1"/>
        <end position="11"/>
    </location>
</feature>
<evidence type="ECO:0000256" key="1">
    <source>
        <dbReference type="SAM" id="Coils"/>
    </source>
</evidence>
<protein>
    <submittedName>
        <fullName evidence="3">Trichohyalin</fullName>
    </submittedName>
</protein>
<dbReference type="EMBL" id="LR783668">
    <property type="protein sequence ID" value="CAB3228472.1"/>
    <property type="molecule type" value="mRNA"/>
</dbReference>
<feature type="compositionally biased region" description="Polar residues" evidence="2">
    <location>
        <begin position="121"/>
        <end position="134"/>
    </location>
</feature>
<sequence>MADDWDDDDFGTFESADVGSPIGSTVSSSSSSAPAWLLTPQAQQQVTASPSSSEQHDKEAQPVAEQHDKELTIITNNQVDKPSIGQNVLETVMEENQQKSSGDNLNSEKPQESNLFEGIDQATQGNDETTSSIPKPTDTDDAFADIFGSDEQLTGTSNDKTMGNTSNVIAQVALPPPNKPVIENESQIVAELKSKLDNALILQRQAEKITSEIQEEFANTVKELNDDIELKEAKHRKEVEVLNQQKNEEIEQVKDEAQQSMKALTEQYTNLCSQIAKEQQLQFEKQLGEITKKCVELLELQQSTIDNRIAEEVAKRSSVVDELLDTCKRDVKEFVTSQCDDVVDRCFNASQIVEQHLKERIVEVIEIQRKVDLQSKEDAMQELTKMHKEETKRLMSEESSKFNDATRRAVQEAQRSVQDSVKQQHEQAKRTQGRHLLALKMLLTSSQEHLRHLTEDAASPTDEDS</sequence>
<keyword evidence="1" id="KW-0175">Coiled coil</keyword>
<evidence type="ECO:0000256" key="2">
    <source>
        <dbReference type="SAM" id="MobiDB-lite"/>
    </source>
</evidence>
<feature type="compositionally biased region" description="Basic and acidic residues" evidence="2">
    <location>
        <begin position="390"/>
        <end position="410"/>
    </location>
</feature>
<feature type="compositionally biased region" description="Low complexity" evidence="2">
    <location>
        <begin position="18"/>
        <end position="35"/>
    </location>
</feature>
<proteinExistence type="evidence at transcript level"/>
<feature type="compositionally biased region" description="Polar residues" evidence="2">
    <location>
        <begin position="73"/>
        <end position="114"/>
    </location>
</feature>
<reference evidence="3" key="1">
    <citation type="submission" date="2020-04" db="EMBL/GenBank/DDBJ databases">
        <authorList>
            <person name="Neveu A P."/>
        </authorList>
    </citation>
    <scope>NUCLEOTIDE SEQUENCE</scope>
    <source>
        <tissue evidence="3">Whole embryo</tissue>
    </source>
</reference>
<organism evidence="3">
    <name type="scientific">Phallusia mammillata</name>
    <dbReference type="NCBI Taxonomy" id="59560"/>
    <lineage>
        <taxon>Eukaryota</taxon>
        <taxon>Metazoa</taxon>
        <taxon>Chordata</taxon>
        <taxon>Tunicata</taxon>
        <taxon>Ascidiacea</taxon>
        <taxon>Phlebobranchia</taxon>
        <taxon>Ascidiidae</taxon>
        <taxon>Phallusia</taxon>
    </lineage>
</organism>
<feature type="region of interest" description="Disordered" evidence="2">
    <location>
        <begin position="390"/>
        <end position="433"/>
    </location>
</feature>
<dbReference type="AlphaFoldDB" id="A0A6F9D947"/>
<feature type="region of interest" description="Disordered" evidence="2">
    <location>
        <begin position="1"/>
        <end position="143"/>
    </location>
</feature>
<accession>A0A6F9D947</accession>
<feature type="compositionally biased region" description="Polar residues" evidence="2">
    <location>
        <begin position="40"/>
        <end position="53"/>
    </location>
</feature>
<feature type="coiled-coil region" evidence="1">
    <location>
        <begin position="214"/>
        <end position="281"/>
    </location>
</feature>